<dbReference type="InParanoid" id="L5KFD9"/>
<dbReference type="AlphaFoldDB" id="L5KFD9"/>
<evidence type="ECO:0000313" key="2">
    <source>
        <dbReference type="EMBL" id="ELK09223.1"/>
    </source>
</evidence>
<accession>L5KFD9</accession>
<protein>
    <submittedName>
        <fullName evidence="2">Uncharacterized protein</fullName>
    </submittedName>
</protein>
<name>L5KFD9_PTEAL</name>
<feature type="region of interest" description="Disordered" evidence="1">
    <location>
        <begin position="1"/>
        <end position="34"/>
    </location>
</feature>
<evidence type="ECO:0000256" key="1">
    <source>
        <dbReference type="SAM" id="MobiDB-lite"/>
    </source>
</evidence>
<proteinExistence type="predicted"/>
<keyword evidence="3" id="KW-1185">Reference proteome</keyword>
<sequence>MEHEDGDPPPTAQGARAAARRVRRAVRERPAPPHPAFALQSAALRAQTDRNDRSVSVTSHLTVPARGCDCWSQNQLVWGRHAAQGSCSARRLSVTESWPRTYGVPATVEASSRGALTATVLLSEVSGRDGLVSVNATWALSYFLAVFWHIRRNRRLRVPSLIRLLHTVRRSRWTFRWGHGRSAANPFSQEPQRRHRQARGDRPREVRTSGGQGTAVP</sequence>
<reference evidence="3" key="1">
    <citation type="journal article" date="2013" name="Science">
        <title>Comparative analysis of bat genomes provides insight into the evolution of flight and immunity.</title>
        <authorList>
            <person name="Zhang G."/>
            <person name="Cowled C."/>
            <person name="Shi Z."/>
            <person name="Huang Z."/>
            <person name="Bishop-Lilly K.A."/>
            <person name="Fang X."/>
            <person name="Wynne J.W."/>
            <person name="Xiong Z."/>
            <person name="Baker M.L."/>
            <person name="Zhao W."/>
            <person name="Tachedjian M."/>
            <person name="Zhu Y."/>
            <person name="Zhou P."/>
            <person name="Jiang X."/>
            <person name="Ng J."/>
            <person name="Yang L."/>
            <person name="Wu L."/>
            <person name="Xiao J."/>
            <person name="Feng Y."/>
            <person name="Chen Y."/>
            <person name="Sun X."/>
            <person name="Zhang Y."/>
            <person name="Marsh G.A."/>
            <person name="Crameri G."/>
            <person name="Broder C.C."/>
            <person name="Frey K.G."/>
            <person name="Wang L.F."/>
            <person name="Wang J."/>
        </authorList>
    </citation>
    <scope>NUCLEOTIDE SEQUENCE [LARGE SCALE GENOMIC DNA]</scope>
</reference>
<evidence type="ECO:0000313" key="3">
    <source>
        <dbReference type="Proteomes" id="UP000010552"/>
    </source>
</evidence>
<dbReference type="EMBL" id="KB030838">
    <property type="protein sequence ID" value="ELK09223.1"/>
    <property type="molecule type" value="Genomic_DNA"/>
</dbReference>
<organism evidence="2 3">
    <name type="scientific">Pteropus alecto</name>
    <name type="common">Black flying fox</name>
    <dbReference type="NCBI Taxonomy" id="9402"/>
    <lineage>
        <taxon>Eukaryota</taxon>
        <taxon>Metazoa</taxon>
        <taxon>Chordata</taxon>
        <taxon>Craniata</taxon>
        <taxon>Vertebrata</taxon>
        <taxon>Euteleostomi</taxon>
        <taxon>Mammalia</taxon>
        <taxon>Eutheria</taxon>
        <taxon>Laurasiatheria</taxon>
        <taxon>Chiroptera</taxon>
        <taxon>Yinpterochiroptera</taxon>
        <taxon>Pteropodoidea</taxon>
        <taxon>Pteropodidae</taxon>
        <taxon>Pteropodinae</taxon>
        <taxon>Pteropus</taxon>
    </lineage>
</organism>
<feature type="compositionally biased region" description="Basic and acidic residues" evidence="1">
    <location>
        <begin position="198"/>
        <end position="207"/>
    </location>
</feature>
<gene>
    <name evidence="2" type="ORF">PAL_GLEAN10002660</name>
</gene>
<dbReference type="Proteomes" id="UP000010552">
    <property type="component" value="Unassembled WGS sequence"/>
</dbReference>
<feature type="region of interest" description="Disordered" evidence="1">
    <location>
        <begin position="184"/>
        <end position="217"/>
    </location>
</feature>